<comment type="caution">
    <text evidence="2">The sequence shown here is derived from an EMBL/GenBank/DDBJ whole genome shotgun (WGS) entry which is preliminary data.</text>
</comment>
<evidence type="ECO:0000256" key="1">
    <source>
        <dbReference type="SAM" id="Coils"/>
    </source>
</evidence>
<dbReference type="AlphaFoldDB" id="A0AB73AQR4"/>
<accession>A0AB73AQR4</accession>
<dbReference type="NCBIfam" id="NF041200">
    <property type="entry name" value="mob_BfmA_Nterm"/>
    <property type="match status" value="1"/>
</dbReference>
<organism evidence="2 3">
    <name type="scientific">Bacteroides fragilis str. 3783N1-6</name>
    <dbReference type="NCBI Taxonomy" id="1339310"/>
    <lineage>
        <taxon>Bacteria</taxon>
        <taxon>Pseudomonadati</taxon>
        <taxon>Bacteroidota</taxon>
        <taxon>Bacteroidia</taxon>
        <taxon>Bacteroidales</taxon>
        <taxon>Bacteroidaceae</taxon>
        <taxon>Bacteroides</taxon>
    </lineage>
</organism>
<reference evidence="2 3" key="1">
    <citation type="submission" date="2014-02" db="EMBL/GenBank/DDBJ databases">
        <authorList>
            <person name="Sears C."/>
            <person name="Carroll K."/>
            <person name="Sack B.R."/>
            <person name="Qadri F."/>
            <person name="Myers L.L."/>
            <person name="Chung G.-T."/>
            <person name="Escheverria P."/>
            <person name="Fraser C.M."/>
            <person name="Sadzewicz L."/>
            <person name="Shefchek K.A."/>
            <person name="Tallon L."/>
            <person name="Das S.P."/>
            <person name="Daugherty S."/>
            <person name="Mongodin E.F."/>
        </authorList>
    </citation>
    <scope>NUCLEOTIDE SEQUENCE [LARGE SCALE GENOMIC DNA]</scope>
    <source>
        <strain evidence="2 3">3783N1-6</strain>
    </source>
</reference>
<dbReference type="InterPro" id="IPR048012">
    <property type="entry name" value="BfmA-like_N"/>
</dbReference>
<dbReference type="EMBL" id="JGEU01000030">
    <property type="protein sequence ID" value="EYB11303.1"/>
    <property type="molecule type" value="Genomic_DNA"/>
</dbReference>
<sequence>MKEHSIKAVRLTPTVKARLDTFKGSDTVSVCIDRMITFFEITGFNPRYASRNPTALVEKRIEDVVRIIKSQERDILKPVLEKLSAINNTPQESPDYARLMNELRDLKDENRKLKERLQADDLRMEGAAVYQDKLKRLAELVKYQLDPEKFPRIKYSDDVRVPVNTLQLLIKKINEEYVL</sequence>
<name>A0AB73AQR4_BACFG</name>
<dbReference type="Proteomes" id="UP000021175">
    <property type="component" value="Unassembled WGS sequence"/>
</dbReference>
<feature type="coiled-coil region" evidence="1">
    <location>
        <begin position="96"/>
        <end position="123"/>
    </location>
</feature>
<dbReference type="RefSeq" id="WP_009292201.1">
    <property type="nucleotide sequence ID" value="NZ_JGEU01000030.1"/>
</dbReference>
<evidence type="ECO:0000313" key="3">
    <source>
        <dbReference type="Proteomes" id="UP000021175"/>
    </source>
</evidence>
<gene>
    <name evidence="2" type="ORF">M119_0839</name>
</gene>
<evidence type="ECO:0000313" key="2">
    <source>
        <dbReference type="EMBL" id="EYB11303.1"/>
    </source>
</evidence>
<proteinExistence type="predicted"/>
<protein>
    <submittedName>
        <fullName evidence="2">Mobilization protein A</fullName>
    </submittedName>
</protein>
<keyword evidence="1" id="KW-0175">Coiled coil</keyword>